<evidence type="ECO:0000256" key="1">
    <source>
        <dbReference type="ARBA" id="ARBA00009013"/>
    </source>
</evidence>
<organism evidence="4 5">
    <name type="scientific">Pelotomaculum thermopropionicum (strain DSM 13744 / JCM 10971 / SI)</name>
    <dbReference type="NCBI Taxonomy" id="370438"/>
    <lineage>
        <taxon>Bacteria</taxon>
        <taxon>Bacillati</taxon>
        <taxon>Bacillota</taxon>
        <taxon>Clostridia</taxon>
        <taxon>Eubacteriales</taxon>
        <taxon>Desulfotomaculaceae</taxon>
        <taxon>Pelotomaculum</taxon>
    </lineage>
</organism>
<dbReference type="KEGG" id="pth:PTH_2272"/>
<dbReference type="Proteomes" id="UP000006556">
    <property type="component" value="Chromosome"/>
</dbReference>
<dbReference type="SUPFAM" id="SSF52091">
    <property type="entry name" value="SpoIIaa-like"/>
    <property type="match status" value="1"/>
</dbReference>
<evidence type="ECO:0000256" key="2">
    <source>
        <dbReference type="RuleBase" id="RU003749"/>
    </source>
</evidence>
<proteinExistence type="inferred from homology"/>
<feature type="domain" description="STAS" evidence="3">
    <location>
        <begin position="1"/>
        <end position="110"/>
    </location>
</feature>
<dbReference type="EMBL" id="AP009389">
    <property type="protein sequence ID" value="BAF60453.1"/>
    <property type="molecule type" value="Genomic_DNA"/>
</dbReference>
<dbReference type="Gene3D" id="3.30.750.24">
    <property type="entry name" value="STAS domain"/>
    <property type="match status" value="1"/>
</dbReference>
<dbReference type="InterPro" id="IPR036513">
    <property type="entry name" value="STAS_dom_sf"/>
</dbReference>
<gene>
    <name evidence="4" type="primary">SpoIIAA</name>
    <name evidence="4" type="ordered locus">PTH_2272</name>
</gene>
<dbReference type="InterPro" id="IPR002645">
    <property type="entry name" value="STAS_dom"/>
</dbReference>
<evidence type="ECO:0000313" key="4">
    <source>
        <dbReference type="EMBL" id="BAF60453.1"/>
    </source>
</evidence>
<evidence type="ECO:0000259" key="3">
    <source>
        <dbReference type="PROSITE" id="PS50801"/>
    </source>
</evidence>
<dbReference type="GO" id="GO:0043856">
    <property type="term" value="F:anti-sigma factor antagonist activity"/>
    <property type="evidence" value="ECO:0007669"/>
    <property type="project" value="InterPro"/>
</dbReference>
<dbReference type="AlphaFoldDB" id="A5CZZ0"/>
<keyword evidence="5" id="KW-1185">Reference proteome</keyword>
<dbReference type="PANTHER" id="PTHR33495">
    <property type="entry name" value="ANTI-SIGMA FACTOR ANTAGONIST TM_1081-RELATED-RELATED"/>
    <property type="match status" value="1"/>
</dbReference>
<comment type="similarity">
    <text evidence="1 2">Belongs to the anti-sigma-factor antagonist family.</text>
</comment>
<reference evidence="5" key="1">
    <citation type="journal article" date="2008" name="Genome Res.">
        <title>The genome of Pelotomaculum thermopropionicum reveals niche-associated evolution in anaerobic microbiota.</title>
        <authorList>
            <person name="Kosaka T."/>
            <person name="Kato S."/>
            <person name="Shimoyama T."/>
            <person name="Ishii S."/>
            <person name="Abe T."/>
            <person name="Watanabe K."/>
        </authorList>
    </citation>
    <scope>NUCLEOTIDE SEQUENCE [LARGE SCALE GENOMIC DNA]</scope>
    <source>
        <strain evidence="5">DSM 13744 / JCM 10971 / SI</strain>
    </source>
</reference>
<dbReference type="InterPro" id="IPR003658">
    <property type="entry name" value="Anti-sigma_ant"/>
</dbReference>
<evidence type="ECO:0000313" key="5">
    <source>
        <dbReference type="Proteomes" id="UP000006556"/>
    </source>
</evidence>
<dbReference type="eggNOG" id="COG1366">
    <property type="taxonomic scope" value="Bacteria"/>
</dbReference>
<dbReference type="CDD" id="cd07043">
    <property type="entry name" value="STAS_anti-anti-sigma_factors"/>
    <property type="match status" value="1"/>
</dbReference>
<dbReference type="Pfam" id="PF01740">
    <property type="entry name" value="STAS"/>
    <property type="match status" value="1"/>
</dbReference>
<dbReference type="STRING" id="370438.PTH_2272"/>
<dbReference type="HOGENOM" id="CLU_115403_9_2_9"/>
<dbReference type="PROSITE" id="PS50801">
    <property type="entry name" value="STAS"/>
    <property type="match status" value="1"/>
</dbReference>
<sequence length="110" mass="11727">MKIKESKSGAVIMLDLNGRLDASNSGVLEKKLTDLLGAGEKYFILDFDRLDYISSAGLRVLLMAAKKANGAGGKVALSSLKEHVREVFDIAGFTAIFPICSTSEEAAGLF</sequence>
<dbReference type="NCBIfam" id="TIGR00377">
    <property type="entry name" value="ant_ant_sig"/>
    <property type="match status" value="1"/>
</dbReference>
<accession>A5CZZ0</accession>
<protein>
    <recommendedName>
        <fullName evidence="2">Anti-sigma factor antagonist</fullName>
    </recommendedName>
</protein>
<name>A5CZZ0_PELTS</name>